<dbReference type="Gene3D" id="3.20.20.60">
    <property type="entry name" value="Phosphoenolpyruvate-binding domains"/>
    <property type="match status" value="1"/>
</dbReference>
<sequence length="287" mass="31516">MSLLNVHKLSNMKANSQKISAITAYDYSFAKIANDAEIDIILVGDSGAMVMFGYETTSPATMEEMLLMSKAVSRGASDSLLVGDMPFMSYHASVDDAIRNAGRFIKEGGMQAVKIEGGRHVAKTIRAITKAGIPTMGHIGLQPQMAQSWDGYRVHGSNYSSAKQLIEDAHELEQAGAFCIVLEMITEEVSQIISESLSIPTIGIGSGRYCDGQIIVLHDLLNLNDSLNPKFVKQYADLKTQTQKALGDYKDDINSNKFPTSKHSWSMESSELKRLQKYLGLIKKNKL</sequence>
<dbReference type="PANTHER" id="PTHR20881:SF0">
    <property type="entry name" value="3-METHYL-2-OXOBUTANOATE HYDROXYMETHYLTRANSFERASE"/>
    <property type="match status" value="1"/>
</dbReference>
<evidence type="ECO:0000256" key="5">
    <source>
        <dbReference type="HAMAP-Rule" id="MF_00156"/>
    </source>
</evidence>
<feature type="binding site" evidence="5 8">
    <location>
        <position position="45"/>
    </location>
    <ligand>
        <name>Mg(2+)</name>
        <dbReference type="ChEBI" id="CHEBI:18420"/>
    </ligand>
</feature>
<evidence type="ECO:0000256" key="1">
    <source>
        <dbReference type="ARBA" id="ARBA00005033"/>
    </source>
</evidence>
<comment type="subunit">
    <text evidence="5">Homodecamer; pentamer of dimers.</text>
</comment>
<dbReference type="CDD" id="cd06557">
    <property type="entry name" value="KPHMT-like"/>
    <property type="match status" value="1"/>
</dbReference>
<feature type="binding site" evidence="5 7">
    <location>
        <position position="84"/>
    </location>
    <ligand>
        <name>3-methyl-2-oxobutanoate</name>
        <dbReference type="ChEBI" id="CHEBI:11851"/>
    </ligand>
</feature>
<dbReference type="NCBIfam" id="TIGR00222">
    <property type="entry name" value="panB"/>
    <property type="match status" value="1"/>
</dbReference>
<dbReference type="NCBIfam" id="NF001452">
    <property type="entry name" value="PRK00311.1"/>
    <property type="match status" value="1"/>
</dbReference>
<keyword evidence="9" id="KW-0489">Methyltransferase</keyword>
<reference evidence="9" key="1">
    <citation type="journal article" date="2014" name="Genome Biol. Evol.">
        <title>Pangenome evidence for extensive interdomain horizontal transfer affecting lineage core and shell genes in uncultured planktonic thaumarchaeota and euryarchaeota.</title>
        <authorList>
            <person name="Deschamps P."/>
            <person name="Zivanovic Y."/>
            <person name="Moreira D."/>
            <person name="Rodriguez-Valera F."/>
            <person name="Lopez-Garcia P."/>
        </authorList>
    </citation>
    <scope>NUCLEOTIDE SEQUENCE</scope>
</reference>
<feature type="binding site" evidence="5 8">
    <location>
        <position position="116"/>
    </location>
    <ligand>
        <name>Mg(2+)</name>
        <dbReference type="ChEBI" id="CHEBI:18420"/>
    </ligand>
</feature>
<dbReference type="HAMAP" id="MF_00156">
    <property type="entry name" value="PanB"/>
    <property type="match status" value="1"/>
</dbReference>
<comment type="pathway">
    <text evidence="1">Cofactor biosynthesis; (R)-pantothenate biosynthesis; (R)-pantoate from 3-methyl-2-oxobutanoate: step 1/2.</text>
</comment>
<dbReference type="FunFam" id="3.20.20.60:FF:000003">
    <property type="entry name" value="3-methyl-2-oxobutanoate hydroxymethyltransferase"/>
    <property type="match status" value="1"/>
</dbReference>
<dbReference type="UniPathway" id="UPA00241"/>
<evidence type="ECO:0000256" key="4">
    <source>
        <dbReference type="ARBA" id="ARBA00022993"/>
    </source>
</evidence>
<comment type="pathway">
    <text evidence="5">Cofactor biosynthesis; coenzyme A biosynthesis.</text>
</comment>
<dbReference type="GO" id="GO:0005737">
    <property type="term" value="C:cytoplasm"/>
    <property type="evidence" value="ECO:0007669"/>
    <property type="project" value="UniProtKB-SubCell"/>
</dbReference>
<dbReference type="GO" id="GO:0003864">
    <property type="term" value="F:3-methyl-2-oxobutanoate hydroxymethyltransferase activity"/>
    <property type="evidence" value="ECO:0007669"/>
    <property type="project" value="UniProtKB-UniRule"/>
</dbReference>
<dbReference type="EC" id="2.1.2.11" evidence="5"/>
<dbReference type="GO" id="GO:0000287">
    <property type="term" value="F:magnesium ion binding"/>
    <property type="evidence" value="ECO:0007669"/>
    <property type="project" value="TreeGrafter"/>
</dbReference>
<dbReference type="EMBL" id="KF900898">
    <property type="protein sequence ID" value="AIF10694.1"/>
    <property type="molecule type" value="Genomic_DNA"/>
</dbReference>
<accession>A0A075H3K7</accession>
<comment type="function">
    <text evidence="5">Catalyzes the reversible reaction in which hydroxymethyl group from 5,10-methylenetetrahydrofolate is transferred onto alpha-ketoisovalerate to form ketopantoate.</text>
</comment>
<name>A0A075H3K7_9ARCH</name>
<organism evidence="9">
    <name type="scientific">uncultured marine thaumarchaeote KM3_46_H07</name>
    <dbReference type="NCBI Taxonomy" id="1456163"/>
    <lineage>
        <taxon>Archaea</taxon>
        <taxon>Nitrososphaerota</taxon>
        <taxon>environmental samples</taxon>
    </lineage>
</organism>
<keyword evidence="5 8" id="KW-0479">Metal-binding</keyword>
<dbReference type="InterPro" id="IPR040442">
    <property type="entry name" value="Pyrv_kinase-like_dom_sf"/>
</dbReference>
<comment type="similarity">
    <text evidence="2 5">Belongs to the PanB family.</text>
</comment>
<dbReference type="SUPFAM" id="SSF51621">
    <property type="entry name" value="Phosphoenolpyruvate/pyruvate domain"/>
    <property type="match status" value="1"/>
</dbReference>
<keyword evidence="4 5" id="KW-0173">Coenzyme A biosynthesis</keyword>
<feature type="binding site" evidence="5 7">
    <location>
        <position position="114"/>
    </location>
    <ligand>
        <name>3-methyl-2-oxobutanoate</name>
        <dbReference type="ChEBI" id="CHEBI:11851"/>
    </ligand>
</feature>
<keyword evidence="5 8" id="KW-0460">Magnesium</keyword>
<feature type="binding site" evidence="5 8">
    <location>
        <position position="84"/>
    </location>
    <ligand>
        <name>Mg(2+)</name>
        <dbReference type="ChEBI" id="CHEBI:18420"/>
    </ligand>
</feature>
<dbReference type="GO" id="GO:0032259">
    <property type="term" value="P:methylation"/>
    <property type="evidence" value="ECO:0007669"/>
    <property type="project" value="UniProtKB-KW"/>
</dbReference>
<feature type="active site" description="Proton acceptor" evidence="5 6">
    <location>
        <position position="183"/>
    </location>
</feature>
<dbReference type="Pfam" id="PF02548">
    <property type="entry name" value="Pantoate_transf"/>
    <property type="match status" value="1"/>
</dbReference>
<evidence type="ECO:0000256" key="6">
    <source>
        <dbReference type="PIRSR" id="PIRSR000388-1"/>
    </source>
</evidence>
<evidence type="ECO:0000256" key="8">
    <source>
        <dbReference type="PIRSR" id="PIRSR000388-3"/>
    </source>
</evidence>
<protein>
    <recommendedName>
        <fullName evidence="5">3-methyl-2-oxobutanoate hydroxymethyltransferase</fullName>
        <ecNumber evidence="5">2.1.2.11</ecNumber>
    </recommendedName>
    <alternativeName>
        <fullName evidence="5">Ketopantoate hydroxymethyltransferase</fullName>
        <shortName evidence="5">KPHMT</shortName>
    </alternativeName>
</protein>
<feature type="binding site" evidence="5 7">
    <location>
        <begin position="45"/>
        <end position="46"/>
    </location>
    <ligand>
        <name>3-methyl-2-oxobutanoate</name>
        <dbReference type="ChEBI" id="CHEBI:11851"/>
    </ligand>
</feature>
<comment type="cofactor">
    <cofactor evidence="5 8">
        <name>Mg(2+)</name>
        <dbReference type="ChEBI" id="CHEBI:18420"/>
    </cofactor>
    <text evidence="5 8">Binds 1 Mg(2+) ion per subunit.</text>
</comment>
<dbReference type="GO" id="GO:0008168">
    <property type="term" value="F:methyltransferase activity"/>
    <property type="evidence" value="ECO:0007669"/>
    <property type="project" value="UniProtKB-KW"/>
</dbReference>
<keyword evidence="5" id="KW-0963">Cytoplasm</keyword>
<evidence type="ECO:0000256" key="7">
    <source>
        <dbReference type="PIRSR" id="PIRSR000388-2"/>
    </source>
</evidence>
<keyword evidence="3 5" id="KW-0808">Transferase</keyword>
<evidence type="ECO:0000313" key="9">
    <source>
        <dbReference type="EMBL" id="AIF10694.1"/>
    </source>
</evidence>
<comment type="catalytic activity">
    <reaction evidence="5">
        <text>(6R)-5,10-methylene-5,6,7,8-tetrahydrofolate + 3-methyl-2-oxobutanoate + H2O = 2-dehydropantoate + (6S)-5,6,7,8-tetrahydrofolate</text>
        <dbReference type="Rhea" id="RHEA:11824"/>
        <dbReference type="ChEBI" id="CHEBI:11561"/>
        <dbReference type="ChEBI" id="CHEBI:11851"/>
        <dbReference type="ChEBI" id="CHEBI:15377"/>
        <dbReference type="ChEBI" id="CHEBI:15636"/>
        <dbReference type="ChEBI" id="CHEBI:57453"/>
        <dbReference type="EC" id="2.1.2.11"/>
    </reaction>
</comment>
<gene>
    <name evidence="5 9" type="primary">panB</name>
</gene>
<comment type="subcellular location">
    <subcellularLocation>
        <location evidence="5">Cytoplasm</location>
    </subcellularLocation>
</comment>
<dbReference type="GO" id="GO:0015940">
    <property type="term" value="P:pantothenate biosynthetic process"/>
    <property type="evidence" value="ECO:0007669"/>
    <property type="project" value="UniProtKB-UniRule"/>
</dbReference>
<evidence type="ECO:0000256" key="2">
    <source>
        <dbReference type="ARBA" id="ARBA00008676"/>
    </source>
</evidence>
<dbReference type="PIRSF" id="PIRSF000388">
    <property type="entry name" value="Pantoate_hydroxy_MeTrfase"/>
    <property type="match status" value="1"/>
</dbReference>
<dbReference type="InterPro" id="IPR003700">
    <property type="entry name" value="Pantoate_hydroxy_MeTrfase"/>
</dbReference>
<dbReference type="AlphaFoldDB" id="A0A075H3K7"/>
<evidence type="ECO:0000256" key="3">
    <source>
        <dbReference type="ARBA" id="ARBA00022679"/>
    </source>
</evidence>
<proteinExistence type="inferred from homology"/>
<dbReference type="InterPro" id="IPR015813">
    <property type="entry name" value="Pyrv/PenolPyrv_kinase-like_dom"/>
</dbReference>
<dbReference type="GO" id="GO:0015937">
    <property type="term" value="P:coenzyme A biosynthetic process"/>
    <property type="evidence" value="ECO:0007669"/>
    <property type="project" value="UniProtKB-UniRule"/>
</dbReference>
<dbReference type="PANTHER" id="PTHR20881">
    <property type="entry name" value="3-METHYL-2-OXOBUTANOATE HYDROXYMETHYLTRANSFERASE"/>
    <property type="match status" value="1"/>
</dbReference>